<keyword evidence="3" id="KW-1185">Reference proteome</keyword>
<feature type="compositionally biased region" description="Polar residues" evidence="1">
    <location>
        <begin position="1"/>
        <end position="10"/>
    </location>
</feature>
<organism evidence="2 3">
    <name type="scientific">Geodermatophilus sabuli</name>
    <dbReference type="NCBI Taxonomy" id="1564158"/>
    <lineage>
        <taxon>Bacteria</taxon>
        <taxon>Bacillati</taxon>
        <taxon>Actinomycetota</taxon>
        <taxon>Actinomycetes</taxon>
        <taxon>Geodermatophilales</taxon>
        <taxon>Geodermatophilaceae</taxon>
        <taxon>Geodermatophilus</taxon>
    </lineage>
</organism>
<protein>
    <submittedName>
        <fullName evidence="2">Uncharacterized protein</fullName>
    </submittedName>
</protein>
<proteinExistence type="predicted"/>
<dbReference type="Proteomes" id="UP000219514">
    <property type="component" value="Unassembled WGS sequence"/>
</dbReference>
<evidence type="ECO:0000256" key="1">
    <source>
        <dbReference type="SAM" id="MobiDB-lite"/>
    </source>
</evidence>
<evidence type="ECO:0000313" key="3">
    <source>
        <dbReference type="Proteomes" id="UP000219514"/>
    </source>
</evidence>
<evidence type="ECO:0000313" key="2">
    <source>
        <dbReference type="EMBL" id="SNX94664.1"/>
    </source>
</evidence>
<accession>A0A285E8Y1</accession>
<reference evidence="2 3" key="1">
    <citation type="submission" date="2017-09" db="EMBL/GenBank/DDBJ databases">
        <authorList>
            <person name="Ehlers B."/>
            <person name="Leendertz F.H."/>
        </authorList>
    </citation>
    <scope>NUCLEOTIDE SEQUENCE [LARGE SCALE GENOMIC DNA]</scope>
    <source>
        <strain evidence="2 3">DSM 46844</strain>
    </source>
</reference>
<sequence length="37" mass="3681">MGFSSGTFGSSAPVDSPRGGPQTVGDAVPVSEEASRR</sequence>
<dbReference type="EMBL" id="OBDO01000001">
    <property type="protein sequence ID" value="SNX94664.1"/>
    <property type="molecule type" value="Genomic_DNA"/>
</dbReference>
<gene>
    <name evidence="2" type="ORF">SAMN06893097_101461</name>
</gene>
<name>A0A285E8Y1_9ACTN</name>
<feature type="region of interest" description="Disordered" evidence="1">
    <location>
        <begin position="1"/>
        <end position="37"/>
    </location>
</feature>
<dbReference type="AlphaFoldDB" id="A0A285E8Y1"/>